<dbReference type="EMBL" id="FNQP01000016">
    <property type="protein sequence ID" value="SEA85350.1"/>
    <property type="molecule type" value="Genomic_DNA"/>
</dbReference>
<dbReference type="PROSITE" id="PS51257">
    <property type="entry name" value="PROKAR_LIPOPROTEIN"/>
    <property type="match status" value="1"/>
</dbReference>
<dbReference type="GO" id="GO:0009055">
    <property type="term" value="F:electron transfer activity"/>
    <property type="evidence" value="ECO:0007669"/>
    <property type="project" value="InterPro"/>
</dbReference>
<evidence type="ECO:0008006" key="5">
    <source>
        <dbReference type="Google" id="ProtNLM"/>
    </source>
</evidence>
<feature type="signal peptide" evidence="2">
    <location>
        <begin position="1"/>
        <end position="17"/>
    </location>
</feature>
<gene>
    <name evidence="3" type="ORF">SAMN05660964_02618</name>
</gene>
<keyword evidence="2" id="KW-0732">Signal</keyword>
<sequence>MKRLTSLTLVLAMTALAGCGEKQADTAAAPATAKTADTATTPNAPPQATEQVAANSGHPGQAIHDANCISCHDSGVYTRADRKMTSLDMLAGQVRRCDANLGTKLFDEDLDNVTAFLNETYYKFPK</sequence>
<keyword evidence="4" id="KW-1185">Reference proteome</keyword>
<dbReference type="OrthoDB" id="9796294at2"/>
<evidence type="ECO:0000256" key="2">
    <source>
        <dbReference type="SAM" id="SignalP"/>
    </source>
</evidence>
<dbReference type="RefSeq" id="WP_093069316.1">
    <property type="nucleotide sequence ID" value="NZ_FNQP01000016.1"/>
</dbReference>
<dbReference type="SUPFAM" id="SSF46626">
    <property type="entry name" value="Cytochrome c"/>
    <property type="match status" value="1"/>
</dbReference>
<dbReference type="Proteomes" id="UP000199397">
    <property type="component" value="Unassembled WGS sequence"/>
</dbReference>
<feature type="chain" id="PRO_5011679394" description="Cytochrome c domain-containing protein" evidence="2">
    <location>
        <begin position="18"/>
        <end position="126"/>
    </location>
</feature>
<dbReference type="InterPro" id="IPR036909">
    <property type="entry name" value="Cyt_c-like_dom_sf"/>
</dbReference>
<evidence type="ECO:0000313" key="3">
    <source>
        <dbReference type="EMBL" id="SEA85350.1"/>
    </source>
</evidence>
<protein>
    <recommendedName>
        <fullName evidence="5">Cytochrome c domain-containing protein</fullName>
    </recommendedName>
</protein>
<dbReference type="STRING" id="525918.SAMN05660964_02618"/>
<accession>A0A1H4ELC6</accession>
<feature type="compositionally biased region" description="Low complexity" evidence="1">
    <location>
        <begin position="27"/>
        <end position="49"/>
    </location>
</feature>
<dbReference type="GO" id="GO:0020037">
    <property type="term" value="F:heme binding"/>
    <property type="evidence" value="ECO:0007669"/>
    <property type="project" value="InterPro"/>
</dbReference>
<proteinExistence type="predicted"/>
<reference evidence="3 4" key="1">
    <citation type="submission" date="2016-10" db="EMBL/GenBank/DDBJ databases">
        <authorList>
            <person name="de Groot N.N."/>
        </authorList>
    </citation>
    <scope>NUCLEOTIDE SEQUENCE [LARGE SCALE GENOMIC DNA]</scope>
    <source>
        <strain evidence="3 4">DSM 21228</strain>
    </source>
</reference>
<name>A0A1H4ELC6_9GAMM</name>
<evidence type="ECO:0000313" key="4">
    <source>
        <dbReference type="Proteomes" id="UP000199397"/>
    </source>
</evidence>
<evidence type="ECO:0000256" key="1">
    <source>
        <dbReference type="SAM" id="MobiDB-lite"/>
    </source>
</evidence>
<organism evidence="3 4">
    <name type="scientific">Thiothrix caldifontis</name>
    <dbReference type="NCBI Taxonomy" id="525918"/>
    <lineage>
        <taxon>Bacteria</taxon>
        <taxon>Pseudomonadati</taxon>
        <taxon>Pseudomonadota</taxon>
        <taxon>Gammaproteobacteria</taxon>
        <taxon>Thiotrichales</taxon>
        <taxon>Thiotrichaceae</taxon>
        <taxon>Thiothrix</taxon>
    </lineage>
</organism>
<feature type="region of interest" description="Disordered" evidence="1">
    <location>
        <begin position="27"/>
        <end position="59"/>
    </location>
</feature>
<dbReference type="AlphaFoldDB" id="A0A1H4ELC6"/>